<dbReference type="AlphaFoldDB" id="A0A165N2I3"/>
<evidence type="ECO:0000313" key="2">
    <source>
        <dbReference type="Proteomes" id="UP000076761"/>
    </source>
</evidence>
<protein>
    <submittedName>
        <fullName evidence="1">Uncharacterized protein</fullName>
    </submittedName>
</protein>
<name>A0A165N2I3_9AGAM</name>
<dbReference type="EMBL" id="KV425650">
    <property type="protein sequence ID" value="KZT19090.1"/>
    <property type="molecule type" value="Genomic_DNA"/>
</dbReference>
<sequence length="151" mass="15612">MRNTLEVTLDWLDLTVRVAGWAPPQAPTGFGHEYLGEPRTGNSSVGGEVGDAGAVVNALDPSDIAEVDMSRPSHLRRACLTNADAGAELEEVPGEEPVSPVSSSASLGILQFPVDNVVEAVRENNVDGNGEIGLGGPGKTVATVEVRPKTG</sequence>
<gene>
    <name evidence="1" type="ORF">NEOLEDRAFT_73220</name>
</gene>
<keyword evidence="2" id="KW-1185">Reference proteome</keyword>
<dbReference type="InParanoid" id="A0A165N2I3"/>
<organism evidence="1 2">
    <name type="scientific">Neolentinus lepideus HHB14362 ss-1</name>
    <dbReference type="NCBI Taxonomy" id="1314782"/>
    <lineage>
        <taxon>Eukaryota</taxon>
        <taxon>Fungi</taxon>
        <taxon>Dikarya</taxon>
        <taxon>Basidiomycota</taxon>
        <taxon>Agaricomycotina</taxon>
        <taxon>Agaricomycetes</taxon>
        <taxon>Gloeophyllales</taxon>
        <taxon>Gloeophyllaceae</taxon>
        <taxon>Neolentinus</taxon>
    </lineage>
</organism>
<reference evidence="1 2" key="1">
    <citation type="journal article" date="2016" name="Mol. Biol. Evol.">
        <title>Comparative Genomics of Early-Diverging Mushroom-Forming Fungi Provides Insights into the Origins of Lignocellulose Decay Capabilities.</title>
        <authorList>
            <person name="Nagy L.G."/>
            <person name="Riley R."/>
            <person name="Tritt A."/>
            <person name="Adam C."/>
            <person name="Daum C."/>
            <person name="Floudas D."/>
            <person name="Sun H."/>
            <person name="Yadav J.S."/>
            <person name="Pangilinan J."/>
            <person name="Larsson K.H."/>
            <person name="Matsuura K."/>
            <person name="Barry K."/>
            <person name="Labutti K."/>
            <person name="Kuo R."/>
            <person name="Ohm R.A."/>
            <person name="Bhattacharya S.S."/>
            <person name="Shirouzu T."/>
            <person name="Yoshinaga Y."/>
            <person name="Martin F.M."/>
            <person name="Grigoriev I.V."/>
            <person name="Hibbett D.S."/>
        </authorList>
    </citation>
    <scope>NUCLEOTIDE SEQUENCE [LARGE SCALE GENOMIC DNA]</scope>
    <source>
        <strain evidence="1 2">HHB14362 ss-1</strain>
    </source>
</reference>
<dbReference type="Proteomes" id="UP000076761">
    <property type="component" value="Unassembled WGS sequence"/>
</dbReference>
<accession>A0A165N2I3</accession>
<evidence type="ECO:0000313" key="1">
    <source>
        <dbReference type="EMBL" id="KZT19090.1"/>
    </source>
</evidence>
<proteinExistence type="predicted"/>